<dbReference type="InterPro" id="IPR012312">
    <property type="entry name" value="Hemerythrin-like"/>
</dbReference>
<keyword evidence="3" id="KW-1185">Reference proteome</keyword>
<evidence type="ECO:0000259" key="1">
    <source>
        <dbReference type="Pfam" id="PF01814"/>
    </source>
</evidence>
<reference evidence="2 3" key="1">
    <citation type="journal article" date="2018" name="Int. J. Syst. Evol. Microbiol.">
        <title>Uliginosibacterium sediminicola sp. nov., isolated from freshwater sediment.</title>
        <authorList>
            <person name="Hwang W.M."/>
            <person name="Kim S.M."/>
            <person name="Kang K."/>
            <person name="Ahn T.Y."/>
        </authorList>
    </citation>
    <scope>NUCLEOTIDE SEQUENCE [LARGE SCALE GENOMIC DNA]</scope>
    <source>
        <strain evidence="2 3">M1-21</strain>
    </source>
</reference>
<evidence type="ECO:0000313" key="2">
    <source>
        <dbReference type="EMBL" id="MEN3068787.1"/>
    </source>
</evidence>
<evidence type="ECO:0000313" key="3">
    <source>
        <dbReference type="Proteomes" id="UP001410394"/>
    </source>
</evidence>
<name>A0ABU9YYP0_9RHOO</name>
<dbReference type="Gene3D" id="1.20.120.520">
    <property type="entry name" value="nmb1532 protein domain like"/>
    <property type="match status" value="1"/>
</dbReference>
<comment type="caution">
    <text evidence="2">The sequence shown here is derived from an EMBL/GenBank/DDBJ whole genome shotgun (WGS) entry which is preliminary data.</text>
</comment>
<protein>
    <submittedName>
        <fullName evidence="2">Hemerythrin domain-containing protein</fullName>
    </submittedName>
</protein>
<accession>A0ABU9YYP0</accession>
<sequence>MRKLPLRLKHLSQEHRAALLLSAAGRDAMPQDDSDLPSFVKGVCTIFQQEMEPHFQEEERHVLPRLRELGRDDLADRTLAEHNQMRALITQMGEAPTSAMVRDFSTVLQGHVEFEEGVVWDVLESSRDLVLNEA</sequence>
<organism evidence="2 3">
    <name type="scientific">Uliginosibacterium sediminicola</name>
    <dbReference type="NCBI Taxonomy" id="2024550"/>
    <lineage>
        <taxon>Bacteria</taxon>
        <taxon>Pseudomonadati</taxon>
        <taxon>Pseudomonadota</taxon>
        <taxon>Betaproteobacteria</taxon>
        <taxon>Rhodocyclales</taxon>
        <taxon>Zoogloeaceae</taxon>
        <taxon>Uliginosibacterium</taxon>
    </lineage>
</organism>
<dbReference type="RefSeq" id="WP_345919556.1">
    <property type="nucleotide sequence ID" value="NZ_JBDIVE010000004.1"/>
</dbReference>
<dbReference type="EMBL" id="JBDIVE010000004">
    <property type="protein sequence ID" value="MEN3068787.1"/>
    <property type="molecule type" value="Genomic_DNA"/>
</dbReference>
<gene>
    <name evidence="2" type="ORF">ABDB84_09875</name>
</gene>
<feature type="domain" description="Hemerythrin-like" evidence="1">
    <location>
        <begin position="9"/>
        <end position="119"/>
    </location>
</feature>
<dbReference type="Proteomes" id="UP001410394">
    <property type="component" value="Unassembled WGS sequence"/>
</dbReference>
<dbReference type="Pfam" id="PF01814">
    <property type="entry name" value="Hemerythrin"/>
    <property type="match status" value="1"/>
</dbReference>
<proteinExistence type="predicted"/>